<comment type="caution">
    <text evidence="8">The sequence shown here is derived from an EMBL/GenBank/DDBJ whole genome shotgun (WGS) entry which is preliminary data.</text>
</comment>
<dbReference type="PANTHER" id="PTHR11207">
    <property type="entry name" value="RIBONUCLEASE III"/>
    <property type="match status" value="1"/>
</dbReference>
<organism evidence="8">
    <name type="scientific">marine sediment metagenome</name>
    <dbReference type="NCBI Taxonomy" id="412755"/>
    <lineage>
        <taxon>unclassified sequences</taxon>
        <taxon>metagenomes</taxon>
        <taxon>ecological metagenomes</taxon>
    </lineage>
</organism>
<evidence type="ECO:0000256" key="3">
    <source>
        <dbReference type="ARBA" id="ARBA00022801"/>
    </source>
</evidence>
<evidence type="ECO:0000256" key="2">
    <source>
        <dbReference type="ARBA" id="ARBA00022759"/>
    </source>
</evidence>
<name>X1VIT8_9ZZZZ</name>
<dbReference type="AlphaFoldDB" id="X1VIT8"/>
<evidence type="ECO:0000313" key="8">
    <source>
        <dbReference type="EMBL" id="GAJ15091.1"/>
    </source>
</evidence>
<proteinExistence type="predicted"/>
<feature type="domain" description="RNase III" evidence="7">
    <location>
        <begin position="1"/>
        <end position="30"/>
    </location>
</feature>
<dbReference type="PANTHER" id="PTHR11207:SF0">
    <property type="entry name" value="RIBONUCLEASE 3"/>
    <property type="match status" value="1"/>
</dbReference>
<dbReference type="Gene3D" id="3.30.160.20">
    <property type="match status" value="1"/>
</dbReference>
<keyword evidence="2" id="KW-0255">Endonuclease</keyword>
<dbReference type="GO" id="GO:0010468">
    <property type="term" value="P:regulation of gene expression"/>
    <property type="evidence" value="ECO:0007669"/>
    <property type="project" value="TreeGrafter"/>
</dbReference>
<keyword evidence="1" id="KW-0540">Nuclease</keyword>
<dbReference type="InterPro" id="IPR014720">
    <property type="entry name" value="dsRBD_dom"/>
</dbReference>
<dbReference type="PROSITE" id="PS50142">
    <property type="entry name" value="RNASE_3_2"/>
    <property type="match status" value="1"/>
</dbReference>
<accession>X1VIT8</accession>
<sequence length="129" mass="14464">KSLINKDNNTLNPFGNALEALLGAIYLDKGYNRTKKYVLKKILSDSCLTEEIITNGTDYKSQILEWGQKNKKEIIFSNKEMPYNHQNGHLFSSTLTIENQKAGSGKGMSKKEAEQNAAEQALIRIKNGN</sequence>
<gene>
    <name evidence="8" type="ORF">S12H4_46251</name>
</gene>
<dbReference type="Gene3D" id="1.10.1520.10">
    <property type="entry name" value="Ribonuclease III domain"/>
    <property type="match status" value="1"/>
</dbReference>
<dbReference type="InterPro" id="IPR000999">
    <property type="entry name" value="RNase_III_dom"/>
</dbReference>
<feature type="domain" description="DRBM" evidence="6">
    <location>
        <begin position="58"/>
        <end position="127"/>
    </location>
</feature>
<dbReference type="SMART" id="SM00358">
    <property type="entry name" value="DSRM"/>
    <property type="match status" value="1"/>
</dbReference>
<dbReference type="EMBL" id="BARW01028677">
    <property type="protein sequence ID" value="GAJ15091.1"/>
    <property type="molecule type" value="Genomic_DNA"/>
</dbReference>
<evidence type="ECO:0000256" key="1">
    <source>
        <dbReference type="ARBA" id="ARBA00022722"/>
    </source>
</evidence>
<feature type="non-terminal residue" evidence="8">
    <location>
        <position position="1"/>
    </location>
</feature>
<reference evidence="8" key="1">
    <citation type="journal article" date="2014" name="Front. Microbiol.">
        <title>High frequency of phylogenetically diverse reductive dehalogenase-homologous genes in deep subseafloor sedimentary metagenomes.</title>
        <authorList>
            <person name="Kawai M."/>
            <person name="Futagami T."/>
            <person name="Toyoda A."/>
            <person name="Takaki Y."/>
            <person name="Nishi S."/>
            <person name="Hori S."/>
            <person name="Arai W."/>
            <person name="Tsubouchi T."/>
            <person name="Morono Y."/>
            <person name="Uchiyama I."/>
            <person name="Ito T."/>
            <person name="Fujiyama A."/>
            <person name="Inagaki F."/>
            <person name="Takami H."/>
        </authorList>
    </citation>
    <scope>NUCLEOTIDE SEQUENCE</scope>
    <source>
        <strain evidence="8">Expedition CK06-06</strain>
    </source>
</reference>
<dbReference type="SUPFAM" id="SSF54768">
    <property type="entry name" value="dsRNA-binding domain-like"/>
    <property type="match status" value="1"/>
</dbReference>
<keyword evidence="3" id="KW-0378">Hydrolase</keyword>
<protein>
    <submittedName>
        <fullName evidence="8">Uncharacterized protein</fullName>
    </submittedName>
</protein>
<dbReference type="GO" id="GO:0004525">
    <property type="term" value="F:ribonuclease III activity"/>
    <property type="evidence" value="ECO:0007669"/>
    <property type="project" value="InterPro"/>
</dbReference>
<dbReference type="GO" id="GO:0006396">
    <property type="term" value="P:RNA processing"/>
    <property type="evidence" value="ECO:0007669"/>
    <property type="project" value="InterPro"/>
</dbReference>
<keyword evidence="4" id="KW-0694">RNA-binding</keyword>
<dbReference type="GO" id="GO:0003725">
    <property type="term" value="F:double-stranded RNA binding"/>
    <property type="evidence" value="ECO:0007669"/>
    <property type="project" value="TreeGrafter"/>
</dbReference>
<dbReference type="InterPro" id="IPR036389">
    <property type="entry name" value="RNase_III_sf"/>
</dbReference>
<evidence type="ECO:0000259" key="7">
    <source>
        <dbReference type="PROSITE" id="PS50142"/>
    </source>
</evidence>
<dbReference type="PROSITE" id="PS50137">
    <property type="entry name" value="DS_RBD"/>
    <property type="match status" value="1"/>
</dbReference>
<evidence type="ECO:0000256" key="5">
    <source>
        <dbReference type="SAM" id="MobiDB-lite"/>
    </source>
</evidence>
<evidence type="ECO:0000256" key="4">
    <source>
        <dbReference type="ARBA" id="ARBA00022884"/>
    </source>
</evidence>
<dbReference type="Pfam" id="PF00035">
    <property type="entry name" value="dsrm"/>
    <property type="match status" value="1"/>
</dbReference>
<feature type="region of interest" description="Disordered" evidence="5">
    <location>
        <begin position="100"/>
        <end position="119"/>
    </location>
</feature>
<dbReference type="CDD" id="cd10845">
    <property type="entry name" value="DSRM_RNAse_III_family"/>
    <property type="match status" value="1"/>
</dbReference>
<evidence type="ECO:0000259" key="6">
    <source>
        <dbReference type="PROSITE" id="PS50137"/>
    </source>
</evidence>